<dbReference type="FunFam" id="2.60.260.20:FF:000003">
    <property type="entry name" value="DnaJ subfamily A member 2"/>
    <property type="match status" value="1"/>
</dbReference>
<dbReference type="HAMAP" id="MF_01152">
    <property type="entry name" value="DnaJ"/>
    <property type="match status" value="1"/>
</dbReference>
<dbReference type="InterPro" id="IPR036869">
    <property type="entry name" value="J_dom_sf"/>
</dbReference>
<feature type="domain" description="J" evidence="7">
    <location>
        <begin position="6"/>
        <end position="76"/>
    </location>
</feature>
<dbReference type="Gene3D" id="2.60.260.20">
    <property type="entry name" value="Urease metallochaperone UreE, N-terminal domain"/>
    <property type="match status" value="2"/>
</dbReference>
<dbReference type="SMART" id="SM00271">
    <property type="entry name" value="DnaJ"/>
    <property type="match status" value="1"/>
</dbReference>
<evidence type="ECO:0000256" key="5">
    <source>
        <dbReference type="PROSITE-ProRule" id="PRU00546"/>
    </source>
</evidence>
<dbReference type="Pfam" id="PF00684">
    <property type="entry name" value="DnaJ_CXXCXGXG"/>
    <property type="match status" value="1"/>
</dbReference>
<sequence>MVKETKLYDLLNISPSAGESEIRKAYYKLAKLHHPDKFHDVSAEEKEKAEEKFKEIKFAYEVLNDPSKRETYDRYGLEGLKDGIGGTEFEDIFSHLFGGFGGGGFEGGNPFFPFDLFGGGRGRPQKRRTQNMAYPLKVTLEDLFNGLKKTIEVERSVLCSGCQGSGGKSGAGVSCKTCSGRGFTVQYRQLGPGMVQQVQGVCRECSGEGEVINEKDRCKQCSGKKTIKQKKKIEVNVDKGMSDGQKITFRGESNQEPGVDTGDLLVILQQSEHDVFTRNQDDLFITHVINITEALCGFKIVVKHLDGRSLVLNHPAGEILAPGSIRAIPKEGMPMYKHPSERGNLYIKFDVKFPENNSLTEDVLSKLEKLLPPKAKIEIPQGEHVDEVSMVEFEATRGGSSSGAHGAGFGYGMANGSDDEDDEAAGGQRVECNSH</sequence>
<dbReference type="SUPFAM" id="SSF49493">
    <property type="entry name" value="HSP40/DnaJ peptide-binding domain"/>
    <property type="match status" value="2"/>
</dbReference>
<proteinExistence type="inferred from homology"/>
<dbReference type="InterPro" id="IPR001305">
    <property type="entry name" value="HSP_DnaJ_Cys-rich_dom"/>
</dbReference>
<dbReference type="STRING" id="10195.A0A3M7RZ94"/>
<evidence type="ECO:0000313" key="9">
    <source>
        <dbReference type="EMBL" id="RNA28881.1"/>
    </source>
</evidence>
<dbReference type="PRINTS" id="PR00625">
    <property type="entry name" value="JDOMAIN"/>
</dbReference>
<dbReference type="InterPro" id="IPR012724">
    <property type="entry name" value="DnaJ"/>
</dbReference>
<dbReference type="PROSITE" id="PS00636">
    <property type="entry name" value="DNAJ_1"/>
    <property type="match status" value="1"/>
</dbReference>
<dbReference type="SUPFAM" id="SSF57938">
    <property type="entry name" value="DnaJ/Hsp40 cysteine-rich domain"/>
    <property type="match status" value="1"/>
</dbReference>
<dbReference type="SUPFAM" id="SSF46565">
    <property type="entry name" value="Chaperone J-domain"/>
    <property type="match status" value="1"/>
</dbReference>
<evidence type="ECO:0000256" key="1">
    <source>
        <dbReference type="ARBA" id="ARBA00022723"/>
    </source>
</evidence>
<dbReference type="GO" id="GO:0030544">
    <property type="term" value="F:Hsp70 protein binding"/>
    <property type="evidence" value="ECO:0007669"/>
    <property type="project" value="InterPro"/>
</dbReference>
<dbReference type="GO" id="GO:0008270">
    <property type="term" value="F:zinc ion binding"/>
    <property type="evidence" value="ECO:0007669"/>
    <property type="project" value="UniProtKB-KW"/>
</dbReference>
<dbReference type="AlphaFoldDB" id="A0A3M7RZ94"/>
<dbReference type="InterPro" id="IPR001623">
    <property type="entry name" value="DnaJ_domain"/>
</dbReference>
<organism evidence="9 10">
    <name type="scientific">Brachionus plicatilis</name>
    <name type="common">Marine rotifer</name>
    <name type="synonym">Brachionus muelleri</name>
    <dbReference type="NCBI Taxonomy" id="10195"/>
    <lineage>
        <taxon>Eukaryota</taxon>
        <taxon>Metazoa</taxon>
        <taxon>Spiralia</taxon>
        <taxon>Gnathifera</taxon>
        <taxon>Rotifera</taxon>
        <taxon>Eurotatoria</taxon>
        <taxon>Monogononta</taxon>
        <taxon>Pseudotrocha</taxon>
        <taxon>Ploima</taxon>
        <taxon>Brachionidae</taxon>
        <taxon>Brachionus</taxon>
    </lineage>
</organism>
<keyword evidence="2" id="KW-0677">Repeat</keyword>
<evidence type="ECO:0000256" key="6">
    <source>
        <dbReference type="SAM" id="MobiDB-lite"/>
    </source>
</evidence>
<dbReference type="Proteomes" id="UP000276133">
    <property type="component" value="Unassembled WGS sequence"/>
</dbReference>
<evidence type="ECO:0000256" key="2">
    <source>
        <dbReference type="ARBA" id="ARBA00022737"/>
    </source>
</evidence>
<dbReference type="Pfam" id="PF01556">
    <property type="entry name" value="DnaJ_C"/>
    <property type="match status" value="1"/>
</dbReference>
<protein>
    <submittedName>
        <fullName evidence="9">DnaJ-like protein</fullName>
    </submittedName>
</protein>
<dbReference type="CDD" id="cd10719">
    <property type="entry name" value="DnaJ_zf"/>
    <property type="match status" value="1"/>
</dbReference>
<dbReference type="Pfam" id="PF00226">
    <property type="entry name" value="DnaJ"/>
    <property type="match status" value="1"/>
</dbReference>
<keyword evidence="1 5" id="KW-0479">Metal-binding</keyword>
<keyword evidence="10" id="KW-1185">Reference proteome</keyword>
<evidence type="ECO:0000256" key="4">
    <source>
        <dbReference type="ARBA" id="ARBA00022833"/>
    </source>
</evidence>
<dbReference type="PROSITE" id="PS51188">
    <property type="entry name" value="ZF_CR"/>
    <property type="match status" value="1"/>
</dbReference>
<reference evidence="9 10" key="1">
    <citation type="journal article" date="2018" name="Sci. Rep.">
        <title>Genomic signatures of local adaptation to the degree of environmental predictability in rotifers.</title>
        <authorList>
            <person name="Franch-Gras L."/>
            <person name="Hahn C."/>
            <person name="Garcia-Roger E.M."/>
            <person name="Carmona M.J."/>
            <person name="Serra M."/>
            <person name="Gomez A."/>
        </authorList>
    </citation>
    <scope>NUCLEOTIDE SEQUENCE [LARGE SCALE GENOMIC DNA]</scope>
    <source>
        <strain evidence="9">HYR1</strain>
    </source>
</reference>
<keyword evidence="3 5" id="KW-0863">Zinc-finger</keyword>
<dbReference type="GO" id="GO:0005524">
    <property type="term" value="F:ATP binding"/>
    <property type="evidence" value="ECO:0007669"/>
    <property type="project" value="InterPro"/>
</dbReference>
<keyword evidence="4 5" id="KW-0862">Zinc</keyword>
<dbReference type="EMBL" id="REGN01002325">
    <property type="protein sequence ID" value="RNA28881.1"/>
    <property type="molecule type" value="Genomic_DNA"/>
</dbReference>
<dbReference type="Gene3D" id="1.10.287.110">
    <property type="entry name" value="DnaJ domain"/>
    <property type="match status" value="1"/>
</dbReference>
<evidence type="ECO:0000259" key="7">
    <source>
        <dbReference type="PROSITE" id="PS50076"/>
    </source>
</evidence>
<comment type="caution">
    <text evidence="9">The sequence shown here is derived from an EMBL/GenBank/DDBJ whole genome shotgun (WGS) entry which is preliminary data.</text>
</comment>
<accession>A0A3M7RZ94</accession>
<feature type="zinc finger region" description="CR-type" evidence="5">
    <location>
        <begin position="146"/>
        <end position="230"/>
    </location>
</feature>
<feature type="region of interest" description="Disordered" evidence="6">
    <location>
        <begin position="396"/>
        <end position="435"/>
    </location>
</feature>
<evidence type="ECO:0000256" key="3">
    <source>
        <dbReference type="ARBA" id="ARBA00022771"/>
    </source>
</evidence>
<dbReference type="PROSITE" id="PS50076">
    <property type="entry name" value="DNAJ_2"/>
    <property type="match status" value="1"/>
</dbReference>
<dbReference type="InterPro" id="IPR008971">
    <property type="entry name" value="HSP40/DnaJ_pept-bd"/>
</dbReference>
<evidence type="ECO:0000313" key="10">
    <source>
        <dbReference type="Proteomes" id="UP000276133"/>
    </source>
</evidence>
<dbReference type="GO" id="GO:0051082">
    <property type="term" value="F:unfolded protein binding"/>
    <property type="evidence" value="ECO:0007669"/>
    <property type="project" value="InterPro"/>
</dbReference>
<dbReference type="PANTHER" id="PTHR43888">
    <property type="entry name" value="DNAJ-LIKE-2, ISOFORM A-RELATED"/>
    <property type="match status" value="1"/>
</dbReference>
<gene>
    <name evidence="9" type="ORF">BpHYR1_012857</name>
</gene>
<dbReference type="Gene3D" id="2.10.230.10">
    <property type="entry name" value="Heat shock protein DnaJ, cysteine-rich domain"/>
    <property type="match status" value="1"/>
</dbReference>
<dbReference type="FunFam" id="2.10.230.10:FF:000001">
    <property type="entry name" value="DnaJ subfamily A member 2"/>
    <property type="match status" value="1"/>
</dbReference>
<name>A0A3M7RZ94_BRAPC</name>
<dbReference type="GO" id="GO:0009408">
    <property type="term" value="P:response to heat"/>
    <property type="evidence" value="ECO:0007669"/>
    <property type="project" value="InterPro"/>
</dbReference>
<dbReference type="InterPro" id="IPR044713">
    <property type="entry name" value="DNJA1/2-like"/>
</dbReference>
<dbReference type="CDD" id="cd10747">
    <property type="entry name" value="DnaJ_C"/>
    <property type="match status" value="1"/>
</dbReference>
<dbReference type="OrthoDB" id="550424at2759"/>
<dbReference type="InterPro" id="IPR018253">
    <property type="entry name" value="DnaJ_domain_CS"/>
</dbReference>
<evidence type="ECO:0000259" key="8">
    <source>
        <dbReference type="PROSITE" id="PS51188"/>
    </source>
</evidence>
<dbReference type="InterPro" id="IPR036410">
    <property type="entry name" value="HSP_DnaJ_Cys-rich_dom_sf"/>
</dbReference>
<feature type="domain" description="CR-type" evidence="8">
    <location>
        <begin position="146"/>
        <end position="230"/>
    </location>
</feature>
<dbReference type="InterPro" id="IPR002939">
    <property type="entry name" value="DnaJ_C"/>
</dbReference>
<dbReference type="CDD" id="cd06257">
    <property type="entry name" value="DnaJ"/>
    <property type="match status" value="1"/>
</dbReference>
<dbReference type="GO" id="GO:0006457">
    <property type="term" value="P:protein folding"/>
    <property type="evidence" value="ECO:0007669"/>
    <property type="project" value="InterPro"/>
</dbReference>